<evidence type="ECO:0000256" key="1">
    <source>
        <dbReference type="SAM" id="Phobius"/>
    </source>
</evidence>
<accession>A0AAN5DFF0</accession>
<dbReference type="SUPFAM" id="SSF81321">
    <property type="entry name" value="Family A G protein-coupled receptor-like"/>
    <property type="match status" value="1"/>
</dbReference>
<feature type="transmembrane region" description="Helical" evidence="1">
    <location>
        <begin position="44"/>
        <end position="65"/>
    </location>
</feature>
<protein>
    <recommendedName>
        <fullName evidence="5">G protein-coupled receptor</fullName>
    </recommendedName>
</protein>
<feature type="transmembrane region" description="Helical" evidence="1">
    <location>
        <begin position="85"/>
        <end position="109"/>
    </location>
</feature>
<dbReference type="PANTHER" id="PTHR22943:SF248">
    <property type="entry name" value="SEVEN TM RECEPTOR"/>
    <property type="match status" value="1"/>
</dbReference>
<comment type="caution">
    <text evidence="2">The sequence shown here is derived from an EMBL/GenBank/DDBJ whole genome shotgun (WGS) entry which is preliminary data.</text>
</comment>
<dbReference type="InterPro" id="IPR019428">
    <property type="entry name" value="7TM_GPCR_serpentine_rcpt_Str"/>
</dbReference>
<evidence type="ECO:0000313" key="4">
    <source>
        <dbReference type="Proteomes" id="UP001328107"/>
    </source>
</evidence>
<feature type="non-terminal residue" evidence="2">
    <location>
        <position position="1"/>
    </location>
</feature>
<keyword evidence="1" id="KW-1133">Transmembrane helix</keyword>
<dbReference type="EMBL" id="BTRK01000006">
    <property type="protein sequence ID" value="GMR62209.1"/>
    <property type="molecule type" value="Genomic_DNA"/>
</dbReference>
<feature type="transmembrane region" description="Helical" evidence="1">
    <location>
        <begin position="115"/>
        <end position="134"/>
    </location>
</feature>
<dbReference type="EMBL" id="BTRK01000006">
    <property type="protein sequence ID" value="GMR62210.1"/>
    <property type="molecule type" value="Genomic_DNA"/>
</dbReference>
<dbReference type="Pfam" id="PF10326">
    <property type="entry name" value="7TM_GPCR_Str"/>
    <property type="match status" value="1"/>
</dbReference>
<organism evidence="2 4">
    <name type="scientific">Pristionchus mayeri</name>
    <dbReference type="NCBI Taxonomy" id="1317129"/>
    <lineage>
        <taxon>Eukaryota</taxon>
        <taxon>Metazoa</taxon>
        <taxon>Ecdysozoa</taxon>
        <taxon>Nematoda</taxon>
        <taxon>Chromadorea</taxon>
        <taxon>Rhabditida</taxon>
        <taxon>Rhabditina</taxon>
        <taxon>Diplogasteromorpha</taxon>
        <taxon>Diplogasteroidea</taxon>
        <taxon>Neodiplogasteridae</taxon>
        <taxon>Pristionchus</taxon>
    </lineage>
</organism>
<dbReference type="Proteomes" id="UP001328107">
    <property type="component" value="Unassembled WGS sequence"/>
</dbReference>
<keyword evidence="1" id="KW-0812">Transmembrane</keyword>
<dbReference type="PANTHER" id="PTHR22943">
    <property type="entry name" value="7-TRANSMEMBRANE DOMAIN RECEPTOR C.ELEGANS"/>
    <property type="match status" value="1"/>
</dbReference>
<name>A0AAN5DFF0_9BILA</name>
<dbReference type="AlphaFoldDB" id="A0AAN5DFF0"/>
<keyword evidence="1" id="KW-0472">Membrane</keyword>
<evidence type="ECO:0008006" key="5">
    <source>
        <dbReference type="Google" id="ProtNLM"/>
    </source>
</evidence>
<sequence>PNATHPAIETFLQKYPSLSAKECIIVDYWTADGHIRWAPFLSTMFFAATFTIELTLIIALSILILKIFRNKFMSAKLLKMQKQLFYTLFLQFMFPLLLIYFPPIILLAIPLTFFFSYGFVIFPLIDSLIIIFGIRDYRCWN</sequence>
<proteinExistence type="predicted"/>
<evidence type="ECO:0000313" key="2">
    <source>
        <dbReference type="EMBL" id="GMR62209.1"/>
    </source>
</evidence>
<gene>
    <name evidence="2" type="ORF">PMAYCL1PPCAC_32404</name>
    <name evidence="3" type="ORF">PMAYCL1PPCAC_32405</name>
</gene>
<reference evidence="4" key="1">
    <citation type="submission" date="2022-10" db="EMBL/GenBank/DDBJ databases">
        <title>Genome assembly of Pristionchus species.</title>
        <authorList>
            <person name="Yoshida K."/>
            <person name="Sommer R.J."/>
        </authorList>
    </citation>
    <scope>NUCLEOTIDE SEQUENCE [LARGE SCALE GENOMIC DNA]</scope>
    <source>
        <strain evidence="3 4">RS5460</strain>
    </source>
</reference>
<keyword evidence="4" id="KW-1185">Reference proteome</keyword>
<reference evidence="2" key="2">
    <citation type="submission" date="2023-06" db="EMBL/GenBank/DDBJ databases">
        <title>Genome assembly of Pristionchus species.</title>
        <authorList>
            <person name="Yoshida K."/>
            <person name="Sommer R.J."/>
        </authorList>
    </citation>
    <scope>NUCLEOTIDE SEQUENCE</scope>
    <source>
        <strain evidence="2">RS5460</strain>
    </source>
</reference>
<evidence type="ECO:0000313" key="3">
    <source>
        <dbReference type="EMBL" id="GMR62210.1"/>
    </source>
</evidence>